<feature type="coiled-coil region" evidence="4">
    <location>
        <begin position="242"/>
        <end position="269"/>
    </location>
</feature>
<evidence type="ECO:0000256" key="4">
    <source>
        <dbReference type="SAM" id="Coils"/>
    </source>
</evidence>
<evidence type="ECO:0000313" key="7">
    <source>
        <dbReference type="EMBL" id="MEB3102342.1"/>
    </source>
</evidence>
<dbReference type="Proteomes" id="UP001310386">
    <property type="component" value="Unassembled WGS sequence"/>
</dbReference>
<dbReference type="Gene3D" id="1.20.1330.10">
    <property type="entry name" value="f41 fragment of flagellin, N-terminal domain"/>
    <property type="match status" value="1"/>
</dbReference>
<keyword evidence="8" id="KW-1185">Reference proteome</keyword>
<evidence type="ECO:0000259" key="5">
    <source>
        <dbReference type="Pfam" id="PF00669"/>
    </source>
</evidence>
<keyword evidence="3" id="KW-0975">Bacterial flagellum</keyword>
<reference evidence="7" key="1">
    <citation type="submission" date="2023-12" db="EMBL/GenBank/DDBJ databases">
        <title>Fervidustalea candida gen. nov., sp. nov., a novel member of the family Paenibacillaceae isolated from a geothermal area.</title>
        <authorList>
            <person name="Li W.-J."/>
            <person name="Jiao J.-Y."/>
            <person name="Chen Y."/>
        </authorList>
    </citation>
    <scope>NUCLEOTIDE SEQUENCE</scope>
    <source>
        <strain evidence="7">SYSU GA230002</strain>
    </source>
</reference>
<dbReference type="PANTHER" id="PTHR42792:SF1">
    <property type="entry name" value="FLAGELLAR HOOK-ASSOCIATED PROTEIN 3"/>
    <property type="match status" value="1"/>
</dbReference>
<dbReference type="InterPro" id="IPR046358">
    <property type="entry name" value="Flagellin_C"/>
</dbReference>
<evidence type="ECO:0000256" key="1">
    <source>
        <dbReference type="ARBA" id="ARBA00004365"/>
    </source>
</evidence>
<sequence length="302" mass="33468">MTLRVTQSMMHSQLLRNVNNNLSRMERNQNVLSTGRKILKPSDDPVGITYALHYRSELSINEQYQKNIDTAKAYVDHTDTILGQVNDLIQRANELTTQGVNGTNPQSALDAIAQELGQIYEQAVTLGNDRLNGKYIFNGQKTDIQPYTTAGAPTESSDDQKIVYQFSAGVTVPINVTGNEVFGIGSGPNQEPDNLFSVLKDLQNDFLNGDQTAARTDMDRLTSRFNKFLDVRAEVGARANRIDLLDSRLQDLNQNLTALDSKVEDADIAETITNLQADQNVYQASLSVGAKIIQPSLLDYLR</sequence>
<dbReference type="Pfam" id="PF00669">
    <property type="entry name" value="Flagellin_N"/>
    <property type="match status" value="1"/>
</dbReference>
<evidence type="ECO:0000259" key="6">
    <source>
        <dbReference type="Pfam" id="PF00700"/>
    </source>
</evidence>
<feature type="domain" description="Flagellin C-terminal" evidence="6">
    <location>
        <begin position="223"/>
        <end position="301"/>
    </location>
</feature>
<proteinExistence type="inferred from homology"/>
<keyword evidence="7" id="KW-0966">Cell projection</keyword>
<comment type="similarity">
    <text evidence="2">Belongs to the bacterial flagellin family.</text>
</comment>
<dbReference type="InterPro" id="IPR001492">
    <property type="entry name" value="Flagellin"/>
</dbReference>
<accession>A0ABU5ZIL1</accession>
<feature type="domain" description="Flagellin N-terminal" evidence="5">
    <location>
        <begin position="7"/>
        <end position="142"/>
    </location>
</feature>
<keyword evidence="7" id="KW-0969">Cilium</keyword>
<keyword evidence="4" id="KW-0175">Coiled coil</keyword>
<dbReference type="InterPro" id="IPR013384">
    <property type="entry name" value="Flagell_FlgL"/>
</dbReference>
<evidence type="ECO:0000313" key="8">
    <source>
        <dbReference type="Proteomes" id="UP001310386"/>
    </source>
</evidence>
<dbReference type="Pfam" id="PF00700">
    <property type="entry name" value="Flagellin_C"/>
    <property type="match status" value="1"/>
</dbReference>
<comment type="caution">
    <text evidence="7">The sequence shown here is derived from an EMBL/GenBank/DDBJ whole genome shotgun (WGS) entry which is preliminary data.</text>
</comment>
<name>A0ABU5ZIL1_9BACL</name>
<dbReference type="SUPFAM" id="SSF64518">
    <property type="entry name" value="Phase 1 flagellin"/>
    <property type="match status" value="1"/>
</dbReference>
<gene>
    <name evidence="7" type="primary">flgL</name>
    <name evidence="7" type="ORF">VF724_11790</name>
</gene>
<keyword evidence="7" id="KW-0282">Flagellum</keyword>
<dbReference type="InterPro" id="IPR001029">
    <property type="entry name" value="Flagellin_N"/>
</dbReference>
<evidence type="ECO:0000256" key="3">
    <source>
        <dbReference type="ARBA" id="ARBA00023143"/>
    </source>
</evidence>
<protein>
    <submittedName>
        <fullName evidence="7">Flagellar hook-associated protein FlgL</fullName>
    </submittedName>
</protein>
<dbReference type="NCBIfam" id="TIGR02550">
    <property type="entry name" value="flagell_flgL"/>
    <property type="match status" value="1"/>
</dbReference>
<evidence type="ECO:0000256" key="2">
    <source>
        <dbReference type="ARBA" id="ARBA00005709"/>
    </source>
</evidence>
<dbReference type="RefSeq" id="WP_371754465.1">
    <property type="nucleotide sequence ID" value="NZ_JAYJLD010000016.1"/>
</dbReference>
<organism evidence="7 8">
    <name type="scientific">Ferviditalea candida</name>
    <dbReference type="NCBI Taxonomy" id="3108399"/>
    <lineage>
        <taxon>Bacteria</taxon>
        <taxon>Bacillati</taxon>
        <taxon>Bacillota</taxon>
        <taxon>Bacilli</taxon>
        <taxon>Bacillales</taxon>
        <taxon>Paenibacillaceae</taxon>
        <taxon>Ferviditalea</taxon>
    </lineage>
</organism>
<comment type="subcellular location">
    <subcellularLocation>
        <location evidence="1">Bacterial flagellum</location>
    </subcellularLocation>
</comment>
<dbReference type="EMBL" id="JAYJLD010000016">
    <property type="protein sequence ID" value="MEB3102342.1"/>
    <property type="molecule type" value="Genomic_DNA"/>
</dbReference>
<dbReference type="PANTHER" id="PTHR42792">
    <property type="entry name" value="FLAGELLIN"/>
    <property type="match status" value="1"/>
</dbReference>